<dbReference type="Proteomes" id="UP001597403">
    <property type="component" value="Unassembled WGS sequence"/>
</dbReference>
<evidence type="ECO:0000256" key="6">
    <source>
        <dbReference type="SAM" id="Phobius"/>
    </source>
</evidence>
<evidence type="ECO:0000313" key="8">
    <source>
        <dbReference type="EMBL" id="MFD1992700.1"/>
    </source>
</evidence>
<dbReference type="PANTHER" id="PTHR38459">
    <property type="entry name" value="PROPHAGE BACTOPRENOL-LINKED GLUCOSE TRANSLOCASE HOMOLOG"/>
    <property type="match status" value="1"/>
</dbReference>
<dbReference type="InterPro" id="IPR007267">
    <property type="entry name" value="GtrA_DPMS_TM"/>
</dbReference>
<gene>
    <name evidence="8" type="ORF">ACFSGI_22215</name>
</gene>
<keyword evidence="4 6" id="KW-1133">Transmembrane helix</keyword>
<organism evidence="8 9">
    <name type="scientific">Paenibacillus nicotianae</name>
    <dbReference type="NCBI Taxonomy" id="1526551"/>
    <lineage>
        <taxon>Bacteria</taxon>
        <taxon>Bacillati</taxon>
        <taxon>Bacillota</taxon>
        <taxon>Bacilli</taxon>
        <taxon>Bacillales</taxon>
        <taxon>Paenibacillaceae</taxon>
        <taxon>Paenibacillus</taxon>
    </lineage>
</organism>
<feature type="domain" description="GtrA/DPMS transmembrane" evidence="7">
    <location>
        <begin position="10"/>
        <end position="120"/>
    </location>
</feature>
<feature type="transmembrane region" description="Helical" evidence="6">
    <location>
        <begin position="99"/>
        <end position="120"/>
    </location>
</feature>
<name>A0ABW4V1P6_9BACL</name>
<evidence type="ECO:0000259" key="7">
    <source>
        <dbReference type="Pfam" id="PF04138"/>
    </source>
</evidence>
<feature type="transmembrane region" description="Helical" evidence="6">
    <location>
        <begin position="12"/>
        <end position="33"/>
    </location>
</feature>
<proteinExistence type="inferred from homology"/>
<comment type="subcellular location">
    <subcellularLocation>
        <location evidence="1">Membrane</location>
        <topology evidence="1">Multi-pass membrane protein</topology>
    </subcellularLocation>
</comment>
<dbReference type="RefSeq" id="WP_204827242.1">
    <property type="nucleotide sequence ID" value="NZ_JBHUGF010000011.1"/>
</dbReference>
<keyword evidence="3 6" id="KW-0812">Transmembrane</keyword>
<comment type="caution">
    <text evidence="8">The sequence shown here is derived from an EMBL/GenBank/DDBJ whole genome shotgun (WGS) entry which is preliminary data.</text>
</comment>
<accession>A0ABW4V1P6</accession>
<keyword evidence="5 6" id="KW-0472">Membrane</keyword>
<keyword evidence="9" id="KW-1185">Reference proteome</keyword>
<reference evidence="9" key="1">
    <citation type="journal article" date="2019" name="Int. J. Syst. Evol. Microbiol.">
        <title>The Global Catalogue of Microorganisms (GCM) 10K type strain sequencing project: providing services to taxonomists for standard genome sequencing and annotation.</title>
        <authorList>
            <consortium name="The Broad Institute Genomics Platform"/>
            <consortium name="The Broad Institute Genome Sequencing Center for Infectious Disease"/>
            <person name="Wu L."/>
            <person name="Ma J."/>
        </authorList>
    </citation>
    <scope>NUCLEOTIDE SEQUENCE [LARGE SCALE GENOMIC DNA]</scope>
    <source>
        <strain evidence="9">CGMCC 1.15067</strain>
    </source>
</reference>
<sequence length="123" mass="14268">MRFTNKEFLKYLFSGGINTLATYVLYLLLLNIWSYNLAYSISYISGIFISYALNSLFVFKEKISFRTFIKYPIVYVVQYLISLILLNVLIEYMGLSNKIVPIITIVITIPITFLLTKLIIKGK</sequence>
<evidence type="ECO:0000313" key="9">
    <source>
        <dbReference type="Proteomes" id="UP001597403"/>
    </source>
</evidence>
<evidence type="ECO:0000256" key="4">
    <source>
        <dbReference type="ARBA" id="ARBA00022989"/>
    </source>
</evidence>
<protein>
    <submittedName>
        <fullName evidence="8">GtrA family protein</fullName>
    </submittedName>
</protein>
<evidence type="ECO:0000256" key="3">
    <source>
        <dbReference type="ARBA" id="ARBA00022692"/>
    </source>
</evidence>
<comment type="similarity">
    <text evidence="2">Belongs to the GtrA family.</text>
</comment>
<feature type="transmembrane region" description="Helical" evidence="6">
    <location>
        <begin position="71"/>
        <end position="93"/>
    </location>
</feature>
<evidence type="ECO:0000256" key="1">
    <source>
        <dbReference type="ARBA" id="ARBA00004141"/>
    </source>
</evidence>
<feature type="transmembrane region" description="Helical" evidence="6">
    <location>
        <begin position="39"/>
        <end position="59"/>
    </location>
</feature>
<dbReference type="Pfam" id="PF04138">
    <property type="entry name" value="GtrA_DPMS_TM"/>
    <property type="match status" value="1"/>
</dbReference>
<evidence type="ECO:0000256" key="5">
    <source>
        <dbReference type="ARBA" id="ARBA00023136"/>
    </source>
</evidence>
<evidence type="ECO:0000256" key="2">
    <source>
        <dbReference type="ARBA" id="ARBA00009399"/>
    </source>
</evidence>
<dbReference type="EMBL" id="JBHUGF010000011">
    <property type="protein sequence ID" value="MFD1992700.1"/>
    <property type="molecule type" value="Genomic_DNA"/>
</dbReference>
<dbReference type="PANTHER" id="PTHR38459:SF1">
    <property type="entry name" value="PROPHAGE BACTOPRENOL-LINKED GLUCOSE TRANSLOCASE HOMOLOG"/>
    <property type="match status" value="1"/>
</dbReference>
<dbReference type="InterPro" id="IPR051401">
    <property type="entry name" value="GtrA_CellWall_Glycosyl"/>
</dbReference>